<evidence type="ECO:0000256" key="8">
    <source>
        <dbReference type="ARBA" id="ARBA00023136"/>
    </source>
</evidence>
<dbReference type="GO" id="GO:0034625">
    <property type="term" value="P:fatty acid elongation, monounsaturated fatty acid"/>
    <property type="evidence" value="ECO:0007669"/>
    <property type="project" value="TreeGrafter"/>
</dbReference>
<evidence type="ECO:0000256" key="10">
    <source>
        <dbReference type="RuleBase" id="RU361115"/>
    </source>
</evidence>
<evidence type="ECO:0000313" key="11">
    <source>
        <dbReference type="EMBL" id="KAH9383216.1"/>
    </source>
</evidence>
<keyword evidence="9 10" id="KW-0275">Fatty acid biosynthesis</keyword>
<evidence type="ECO:0000256" key="3">
    <source>
        <dbReference type="ARBA" id="ARBA00022679"/>
    </source>
</evidence>
<dbReference type="OrthoDB" id="434092at2759"/>
<evidence type="ECO:0000313" key="12">
    <source>
        <dbReference type="Proteomes" id="UP000821853"/>
    </source>
</evidence>
<keyword evidence="2 10" id="KW-0444">Lipid biosynthesis</keyword>
<gene>
    <name evidence="11" type="ORF">HPB48_024051</name>
</gene>
<comment type="subcellular location">
    <subcellularLocation>
        <location evidence="1">Membrane</location>
        <topology evidence="1">Multi-pass membrane protein</topology>
    </subcellularLocation>
</comment>
<feature type="transmembrane region" description="Helical" evidence="10">
    <location>
        <begin position="55"/>
        <end position="75"/>
    </location>
</feature>
<feature type="transmembrane region" description="Helical" evidence="10">
    <location>
        <begin position="343"/>
        <end position="361"/>
    </location>
</feature>
<evidence type="ECO:0000256" key="7">
    <source>
        <dbReference type="ARBA" id="ARBA00023098"/>
    </source>
</evidence>
<evidence type="ECO:0000256" key="9">
    <source>
        <dbReference type="ARBA" id="ARBA00023160"/>
    </source>
</evidence>
<keyword evidence="3 10" id="KW-0808">Transferase</keyword>
<dbReference type="PANTHER" id="PTHR11157:SF69">
    <property type="entry name" value="ELONGATION OF VERY LONG CHAIN FATTY ACIDS PROTEIN 7"/>
    <property type="match status" value="1"/>
</dbReference>
<feature type="transmembrane region" description="Helical" evidence="10">
    <location>
        <begin position="276"/>
        <end position="297"/>
    </location>
</feature>
<dbReference type="PANTHER" id="PTHR11157">
    <property type="entry name" value="FATTY ACID ACYL TRANSFERASE-RELATED"/>
    <property type="match status" value="1"/>
</dbReference>
<dbReference type="GO" id="GO:0034626">
    <property type="term" value="P:fatty acid elongation, polyunsaturated fatty acid"/>
    <property type="evidence" value="ECO:0007669"/>
    <property type="project" value="TreeGrafter"/>
</dbReference>
<keyword evidence="8 10" id="KW-0472">Membrane</keyword>
<name>A0A9J6H8G2_HAELO</name>
<comment type="similarity">
    <text evidence="10">Belongs to the ELO family.</text>
</comment>
<feature type="transmembrane region" description="Helical" evidence="10">
    <location>
        <begin position="251"/>
        <end position="269"/>
    </location>
</feature>
<keyword evidence="7 10" id="KW-0443">Lipid metabolism</keyword>
<keyword evidence="6 10" id="KW-1133">Transmembrane helix</keyword>
<dbReference type="EMBL" id="JABSTR010000993">
    <property type="protein sequence ID" value="KAH9383216.1"/>
    <property type="molecule type" value="Genomic_DNA"/>
</dbReference>
<feature type="transmembrane region" description="Helical" evidence="10">
    <location>
        <begin position="198"/>
        <end position="218"/>
    </location>
</feature>
<reference evidence="11 12" key="1">
    <citation type="journal article" date="2020" name="Cell">
        <title>Large-Scale Comparative Analyses of Tick Genomes Elucidate Their Genetic Diversity and Vector Capacities.</title>
        <authorList>
            <consortium name="Tick Genome and Microbiome Consortium (TIGMIC)"/>
            <person name="Jia N."/>
            <person name="Wang J."/>
            <person name="Shi W."/>
            <person name="Du L."/>
            <person name="Sun Y."/>
            <person name="Zhan W."/>
            <person name="Jiang J.F."/>
            <person name="Wang Q."/>
            <person name="Zhang B."/>
            <person name="Ji P."/>
            <person name="Bell-Sakyi L."/>
            <person name="Cui X.M."/>
            <person name="Yuan T.T."/>
            <person name="Jiang B.G."/>
            <person name="Yang W.F."/>
            <person name="Lam T.T."/>
            <person name="Chang Q.C."/>
            <person name="Ding S.J."/>
            <person name="Wang X.J."/>
            <person name="Zhu J.G."/>
            <person name="Ruan X.D."/>
            <person name="Zhao L."/>
            <person name="Wei J.T."/>
            <person name="Ye R.Z."/>
            <person name="Que T.C."/>
            <person name="Du C.H."/>
            <person name="Zhou Y.H."/>
            <person name="Cheng J.X."/>
            <person name="Dai P.F."/>
            <person name="Guo W.B."/>
            <person name="Han X.H."/>
            <person name="Huang E.J."/>
            <person name="Li L.F."/>
            <person name="Wei W."/>
            <person name="Gao Y.C."/>
            <person name="Liu J.Z."/>
            <person name="Shao H.Z."/>
            <person name="Wang X."/>
            <person name="Wang C.C."/>
            <person name="Yang T.C."/>
            <person name="Huo Q.B."/>
            <person name="Li W."/>
            <person name="Chen H.Y."/>
            <person name="Chen S.E."/>
            <person name="Zhou L.G."/>
            <person name="Ni X.B."/>
            <person name="Tian J.H."/>
            <person name="Sheng Y."/>
            <person name="Liu T."/>
            <person name="Pan Y.S."/>
            <person name="Xia L.Y."/>
            <person name="Li J."/>
            <person name="Zhao F."/>
            <person name="Cao W.C."/>
        </authorList>
    </citation>
    <scope>NUCLEOTIDE SEQUENCE [LARGE SCALE GENOMIC DNA]</scope>
    <source>
        <strain evidence="11">HaeL-2018</strain>
    </source>
</reference>
<comment type="catalytic activity">
    <reaction evidence="10">
        <text>a very-long-chain acyl-CoA + malonyl-CoA + H(+) = a very-long-chain 3-oxoacyl-CoA + CO2 + CoA</text>
        <dbReference type="Rhea" id="RHEA:32727"/>
        <dbReference type="ChEBI" id="CHEBI:15378"/>
        <dbReference type="ChEBI" id="CHEBI:16526"/>
        <dbReference type="ChEBI" id="CHEBI:57287"/>
        <dbReference type="ChEBI" id="CHEBI:57384"/>
        <dbReference type="ChEBI" id="CHEBI:90725"/>
        <dbReference type="ChEBI" id="CHEBI:90736"/>
        <dbReference type="EC" id="2.3.1.199"/>
    </reaction>
</comment>
<evidence type="ECO:0000256" key="4">
    <source>
        <dbReference type="ARBA" id="ARBA00022692"/>
    </source>
</evidence>
<dbReference type="GO" id="GO:0009922">
    <property type="term" value="F:fatty acid elongase activity"/>
    <property type="evidence" value="ECO:0007669"/>
    <property type="project" value="UniProtKB-EC"/>
</dbReference>
<evidence type="ECO:0000256" key="6">
    <source>
        <dbReference type="ARBA" id="ARBA00022989"/>
    </source>
</evidence>
<dbReference type="GO" id="GO:0019367">
    <property type="term" value="P:fatty acid elongation, saturated fatty acid"/>
    <property type="evidence" value="ECO:0007669"/>
    <property type="project" value="TreeGrafter"/>
</dbReference>
<evidence type="ECO:0000256" key="5">
    <source>
        <dbReference type="ARBA" id="ARBA00022832"/>
    </source>
</evidence>
<feature type="transmembrane region" description="Helical" evidence="10">
    <location>
        <begin position="12"/>
        <end position="34"/>
    </location>
</feature>
<dbReference type="InterPro" id="IPR002076">
    <property type="entry name" value="ELO_fam"/>
</dbReference>
<proteinExistence type="inferred from homology"/>
<dbReference type="EC" id="2.3.1.199" evidence="10"/>
<dbReference type="GO" id="GO:0005789">
    <property type="term" value="C:endoplasmic reticulum membrane"/>
    <property type="evidence" value="ECO:0007669"/>
    <property type="project" value="TreeGrafter"/>
</dbReference>
<evidence type="ECO:0000256" key="2">
    <source>
        <dbReference type="ARBA" id="ARBA00022516"/>
    </source>
</evidence>
<keyword evidence="4 10" id="KW-0812">Transmembrane</keyword>
<dbReference type="Pfam" id="PF01151">
    <property type="entry name" value="ELO"/>
    <property type="match status" value="2"/>
</dbReference>
<accession>A0A9J6H8G2</accession>
<dbReference type="AlphaFoldDB" id="A0A9J6H8G2"/>
<comment type="caution">
    <text evidence="11">The sequence shown here is derived from an EMBL/GenBank/DDBJ whole genome shotgun (WGS) entry which is preliminary data.</text>
</comment>
<protein>
    <recommendedName>
        <fullName evidence="10">Elongation of very long chain fatty acids protein</fullName>
        <ecNumber evidence="10">2.3.1.199</ecNumber>
    </recommendedName>
    <alternativeName>
        <fullName evidence="10">Very-long-chain 3-oxoacyl-CoA synthase</fullName>
    </alternativeName>
</protein>
<keyword evidence="12" id="KW-1185">Reference proteome</keyword>
<dbReference type="GO" id="GO:0042761">
    <property type="term" value="P:very long-chain fatty acid biosynthetic process"/>
    <property type="evidence" value="ECO:0007669"/>
    <property type="project" value="TreeGrafter"/>
</dbReference>
<keyword evidence="5 10" id="KW-0276">Fatty acid metabolism</keyword>
<dbReference type="Proteomes" id="UP000821853">
    <property type="component" value="Unassembled WGS sequence"/>
</dbReference>
<evidence type="ECO:0000256" key="1">
    <source>
        <dbReference type="ARBA" id="ARBA00004141"/>
    </source>
</evidence>
<sequence length="436" mass="50424">MDSFLFEEIRELLTGLFPGNRQLIALLLFGYLYVVKIGGPRFMKNRKPYDGIKPLIAVYNLAMVMCSAWFVWAVLSRTYLGGRYGVLCQGIDFQTKDDNTMAILSLIWWYTMFSIGCKVAVKTGRPSVAGNHAFVANRCRRRQWRAFFSPARSTDCSLGFLREQELIALLLLGYLYVVKIAGPRFMKNRKPYEGIKPLIAMYNLAMVLLSAWFASAILSRTYVGGGYSILCQGIDFDAKDEKTMTLLSLLWWYYMVRIGDFLDTVFFILRKKDSHVSFLHVVHHALVVFNGWFGLTYGPDGHALVPVIVNACVHVFMYSYYFLSLLGPSVRKYLWWKRYLTQLQLVQFVILFIHAWLPLFFTCGYPSYEKTAAIYLSDDFSHQLGSPTKVVVGFRIRWQHKQFGKFADVREETLLLGQVYKFKLFCTSIVRMQKFD</sequence>
<dbReference type="GO" id="GO:0030148">
    <property type="term" value="P:sphingolipid biosynthetic process"/>
    <property type="evidence" value="ECO:0007669"/>
    <property type="project" value="TreeGrafter"/>
</dbReference>
<feature type="transmembrane region" description="Helical" evidence="10">
    <location>
        <begin position="303"/>
        <end position="323"/>
    </location>
</feature>
<dbReference type="VEuPathDB" id="VectorBase:HLOH_061279"/>
<organism evidence="11 12">
    <name type="scientific">Haemaphysalis longicornis</name>
    <name type="common">Bush tick</name>
    <dbReference type="NCBI Taxonomy" id="44386"/>
    <lineage>
        <taxon>Eukaryota</taxon>
        <taxon>Metazoa</taxon>
        <taxon>Ecdysozoa</taxon>
        <taxon>Arthropoda</taxon>
        <taxon>Chelicerata</taxon>
        <taxon>Arachnida</taxon>
        <taxon>Acari</taxon>
        <taxon>Parasitiformes</taxon>
        <taxon>Ixodida</taxon>
        <taxon>Ixodoidea</taxon>
        <taxon>Ixodidae</taxon>
        <taxon>Haemaphysalinae</taxon>
        <taxon>Haemaphysalis</taxon>
    </lineage>
</organism>